<accession>A0A9Q0PGM5</accession>
<keyword evidence="2" id="KW-1185">Reference proteome</keyword>
<dbReference type="Proteomes" id="UP001151752">
    <property type="component" value="Chromosome 15W"/>
</dbReference>
<reference evidence="1" key="1">
    <citation type="submission" date="2022-11" db="EMBL/GenBank/DDBJ databases">
        <authorList>
            <person name="Hyden B.L."/>
            <person name="Feng K."/>
            <person name="Yates T."/>
            <person name="Jawdy S."/>
            <person name="Smart L.B."/>
            <person name="Muchero W."/>
        </authorList>
    </citation>
    <scope>NUCLEOTIDE SEQUENCE</scope>
    <source>
        <tissue evidence="1">Shoot tip</tissue>
    </source>
</reference>
<dbReference type="AlphaFoldDB" id="A0A9Q0PGM5"/>
<name>A0A9Q0PGM5_9ROSI</name>
<proteinExistence type="predicted"/>
<protein>
    <submittedName>
        <fullName evidence="1">RNA-BINDING PROTEIN ARP1 ISOFORM X1-RELATED</fullName>
    </submittedName>
</protein>
<reference evidence="1" key="2">
    <citation type="journal article" date="2023" name="Int. J. Mol. Sci.">
        <title>De Novo Assembly and Annotation of 11 Diverse Shrub Willow (Salix) Genomes Reveals Novel Gene Organization in Sex-Linked Regions.</title>
        <authorList>
            <person name="Hyden B."/>
            <person name="Feng K."/>
            <person name="Yates T.B."/>
            <person name="Jawdy S."/>
            <person name="Cereghino C."/>
            <person name="Smart L.B."/>
            <person name="Muchero W."/>
        </authorList>
    </citation>
    <scope>NUCLEOTIDE SEQUENCE</scope>
    <source>
        <tissue evidence="1">Shoot tip</tissue>
    </source>
</reference>
<comment type="caution">
    <text evidence="1">The sequence shown here is derived from an EMBL/GenBank/DDBJ whole genome shotgun (WGS) entry which is preliminary data.</text>
</comment>
<organism evidence="1 2">
    <name type="scientific">Salix koriyanagi</name>
    <dbReference type="NCBI Taxonomy" id="2511006"/>
    <lineage>
        <taxon>Eukaryota</taxon>
        <taxon>Viridiplantae</taxon>
        <taxon>Streptophyta</taxon>
        <taxon>Embryophyta</taxon>
        <taxon>Tracheophyta</taxon>
        <taxon>Spermatophyta</taxon>
        <taxon>Magnoliopsida</taxon>
        <taxon>eudicotyledons</taxon>
        <taxon>Gunneridae</taxon>
        <taxon>Pentapetalae</taxon>
        <taxon>rosids</taxon>
        <taxon>fabids</taxon>
        <taxon>Malpighiales</taxon>
        <taxon>Salicaceae</taxon>
        <taxon>Saliceae</taxon>
        <taxon>Salix</taxon>
    </lineage>
</organism>
<dbReference type="EMBL" id="JAPFFM010000019">
    <property type="protein sequence ID" value="KAJ6687434.1"/>
    <property type="molecule type" value="Genomic_DNA"/>
</dbReference>
<evidence type="ECO:0000313" key="1">
    <source>
        <dbReference type="EMBL" id="KAJ6687434.1"/>
    </source>
</evidence>
<evidence type="ECO:0000313" key="2">
    <source>
        <dbReference type="Proteomes" id="UP001151752"/>
    </source>
</evidence>
<sequence length="125" mass="14200">MHLLYSVFGYPIHPQDTSATNNLYNAYGGKQFPFYYPAAASGSPGVYLNYYPFYAQHGQNSPALLPQSDTELSSIQRFWDLIESHFSFLTIKYQSSRSKTCSDSRTAAMRVPIALSEQKSWGYFL</sequence>
<gene>
    <name evidence="1" type="ORF">OIU74_016173</name>
</gene>